<dbReference type="AlphaFoldDB" id="A0A5D3CIU3"/>
<name>A0A5D3CIU3_CUCMM</name>
<feature type="region of interest" description="Disordered" evidence="1">
    <location>
        <begin position="26"/>
        <end position="47"/>
    </location>
</feature>
<accession>A0A5D3CIU3</accession>
<organism evidence="2 3">
    <name type="scientific">Cucumis melo var. makuwa</name>
    <name type="common">Oriental melon</name>
    <dbReference type="NCBI Taxonomy" id="1194695"/>
    <lineage>
        <taxon>Eukaryota</taxon>
        <taxon>Viridiplantae</taxon>
        <taxon>Streptophyta</taxon>
        <taxon>Embryophyta</taxon>
        <taxon>Tracheophyta</taxon>
        <taxon>Spermatophyta</taxon>
        <taxon>Magnoliopsida</taxon>
        <taxon>eudicotyledons</taxon>
        <taxon>Gunneridae</taxon>
        <taxon>Pentapetalae</taxon>
        <taxon>rosids</taxon>
        <taxon>fabids</taxon>
        <taxon>Cucurbitales</taxon>
        <taxon>Cucurbitaceae</taxon>
        <taxon>Benincaseae</taxon>
        <taxon>Cucumis</taxon>
    </lineage>
</organism>
<dbReference type="EMBL" id="SSTD01010531">
    <property type="protein sequence ID" value="TYK11751.1"/>
    <property type="molecule type" value="Genomic_DNA"/>
</dbReference>
<proteinExistence type="predicted"/>
<reference evidence="2 3" key="1">
    <citation type="submission" date="2019-08" db="EMBL/GenBank/DDBJ databases">
        <title>Draft genome sequences of two oriental melons (Cucumis melo L. var makuwa).</title>
        <authorList>
            <person name="Kwon S.-Y."/>
        </authorList>
    </citation>
    <scope>NUCLEOTIDE SEQUENCE [LARGE SCALE GENOMIC DNA]</scope>
    <source>
        <strain evidence="3">cv. Chang Bougi</strain>
        <tissue evidence="2">Leaf</tissue>
    </source>
</reference>
<dbReference type="Proteomes" id="UP000321947">
    <property type="component" value="Unassembled WGS sequence"/>
</dbReference>
<evidence type="ECO:0000256" key="1">
    <source>
        <dbReference type="SAM" id="MobiDB-lite"/>
    </source>
</evidence>
<feature type="compositionally biased region" description="Low complexity" evidence="1">
    <location>
        <begin position="36"/>
        <end position="47"/>
    </location>
</feature>
<sequence length="171" mass="19399">MIILDAFIIDSVLYFTELKLKGKGRRENRRGLAVRSSPPSILSSSPSLTIPPPSATLVIMSSSYPCNNFMEMDVMFLEFENDLDNIAGGSSFVGDNMRFSSQQPATPTPRRRAQSRLLDQAIDVCMRKTFPVRCLKWADVGREYIEVVKGDLQRLFVLDFNDQAMNRFVEH</sequence>
<comment type="caution">
    <text evidence="2">The sequence shown here is derived from an EMBL/GenBank/DDBJ whole genome shotgun (WGS) entry which is preliminary data.</text>
</comment>
<evidence type="ECO:0000313" key="3">
    <source>
        <dbReference type="Proteomes" id="UP000321947"/>
    </source>
</evidence>
<protein>
    <submittedName>
        <fullName evidence="2">CACTA en-spm transposon protein</fullName>
    </submittedName>
</protein>
<evidence type="ECO:0000313" key="2">
    <source>
        <dbReference type="EMBL" id="TYK11751.1"/>
    </source>
</evidence>
<gene>
    <name evidence="2" type="ORF">E5676_scaffold304G00700</name>
</gene>